<keyword evidence="3" id="KW-1185">Reference proteome</keyword>
<name>A0A934SZ23_9BURK</name>
<protein>
    <submittedName>
        <fullName evidence="2">Uncharacterized protein</fullName>
    </submittedName>
</protein>
<dbReference type="RefSeq" id="WP_200596666.1">
    <property type="nucleotide sequence ID" value="NZ_JAEPBG010000015.1"/>
</dbReference>
<dbReference type="EMBL" id="JAEPBG010000015">
    <property type="protein sequence ID" value="MBK4737930.1"/>
    <property type="molecule type" value="Genomic_DNA"/>
</dbReference>
<sequence>MNWHDPDSEPVDSKRWPQAQEEQQIQSLLDQHPKLLTVLRPWFITFNPSYGGARGEYLFFFFDPFPVEDFPVLSPVEDHEIVSHYAIGGMAYEAGYATAEEYLTHMIRCSGLANAVIADARIAGHH</sequence>
<comment type="caution">
    <text evidence="2">The sequence shown here is derived from an EMBL/GenBank/DDBJ whole genome shotgun (WGS) entry which is preliminary data.</text>
</comment>
<feature type="compositionally biased region" description="Basic and acidic residues" evidence="1">
    <location>
        <begin position="1"/>
        <end position="15"/>
    </location>
</feature>
<dbReference type="AlphaFoldDB" id="A0A934SZ23"/>
<accession>A0A934SZ23</accession>
<feature type="region of interest" description="Disordered" evidence="1">
    <location>
        <begin position="1"/>
        <end position="23"/>
    </location>
</feature>
<dbReference type="Proteomes" id="UP000622890">
    <property type="component" value="Unassembled WGS sequence"/>
</dbReference>
<evidence type="ECO:0000313" key="2">
    <source>
        <dbReference type="EMBL" id="MBK4737930.1"/>
    </source>
</evidence>
<organism evidence="2 3">
    <name type="scientific">Noviherbaspirillum pedocola</name>
    <dbReference type="NCBI Taxonomy" id="2801341"/>
    <lineage>
        <taxon>Bacteria</taxon>
        <taxon>Pseudomonadati</taxon>
        <taxon>Pseudomonadota</taxon>
        <taxon>Betaproteobacteria</taxon>
        <taxon>Burkholderiales</taxon>
        <taxon>Oxalobacteraceae</taxon>
        <taxon>Noviherbaspirillum</taxon>
    </lineage>
</organism>
<gene>
    <name evidence="2" type="ORF">JJB74_25190</name>
</gene>
<evidence type="ECO:0000313" key="3">
    <source>
        <dbReference type="Proteomes" id="UP000622890"/>
    </source>
</evidence>
<evidence type="ECO:0000256" key="1">
    <source>
        <dbReference type="SAM" id="MobiDB-lite"/>
    </source>
</evidence>
<reference evidence="2" key="1">
    <citation type="submission" date="2021-01" db="EMBL/GenBank/DDBJ databases">
        <title>Genome sequence of strain Noviherbaspirillum sp. DKR-6.</title>
        <authorList>
            <person name="Chaudhary D.K."/>
        </authorList>
    </citation>
    <scope>NUCLEOTIDE SEQUENCE</scope>
    <source>
        <strain evidence="2">DKR-6</strain>
    </source>
</reference>
<proteinExistence type="predicted"/>